<keyword evidence="1" id="KW-0812">Transmembrane</keyword>
<evidence type="ECO:0000313" key="2">
    <source>
        <dbReference type="EMBL" id="EMS73681.1"/>
    </source>
</evidence>
<evidence type="ECO:0000256" key="1">
    <source>
        <dbReference type="SAM" id="Phobius"/>
    </source>
</evidence>
<dbReference type="AlphaFoldDB" id="S0FTL7"/>
<dbReference type="STRING" id="1195236.CTER_0335"/>
<feature type="transmembrane region" description="Helical" evidence="1">
    <location>
        <begin position="53"/>
        <end position="71"/>
    </location>
</feature>
<dbReference type="RefSeq" id="WP_004623681.1">
    <property type="nucleotide sequence ID" value="NZ_AORV01000016.1"/>
</dbReference>
<gene>
    <name evidence="2" type="ORF">CTER_0335</name>
</gene>
<feature type="transmembrane region" description="Helical" evidence="1">
    <location>
        <begin position="77"/>
        <end position="95"/>
    </location>
</feature>
<dbReference type="PATRIC" id="fig|1195236.3.peg.641"/>
<evidence type="ECO:0000313" key="3">
    <source>
        <dbReference type="Proteomes" id="UP000014155"/>
    </source>
</evidence>
<dbReference type="Proteomes" id="UP000014155">
    <property type="component" value="Unassembled WGS sequence"/>
</dbReference>
<organism evidence="2 3">
    <name type="scientific">Ruminiclostridium cellobioparum subsp. termitidis CT1112</name>
    <dbReference type="NCBI Taxonomy" id="1195236"/>
    <lineage>
        <taxon>Bacteria</taxon>
        <taxon>Bacillati</taxon>
        <taxon>Bacillota</taxon>
        <taxon>Clostridia</taxon>
        <taxon>Eubacteriales</taxon>
        <taxon>Oscillospiraceae</taxon>
        <taxon>Ruminiclostridium</taxon>
    </lineage>
</organism>
<dbReference type="InterPro" id="IPR035238">
    <property type="entry name" value="DUF5345"/>
</dbReference>
<keyword evidence="3" id="KW-1185">Reference proteome</keyword>
<name>S0FTL7_RUMCE</name>
<keyword evidence="1" id="KW-1133">Transmembrane helix</keyword>
<comment type="caution">
    <text evidence="2">The sequence shown here is derived from an EMBL/GenBank/DDBJ whole genome shotgun (WGS) entry which is preliminary data.</text>
</comment>
<dbReference type="Pfam" id="PF17280">
    <property type="entry name" value="DUF5345"/>
    <property type="match status" value="1"/>
</dbReference>
<accession>S0FTL7</accession>
<keyword evidence="1" id="KW-0472">Membrane</keyword>
<proteinExistence type="predicted"/>
<protein>
    <submittedName>
        <fullName evidence="2">Uncharacterized protein</fullName>
    </submittedName>
</protein>
<sequence>MDRDESNAEGLESLKEVSKKIDELDLGAPDLMTMADFVSDEQARLASKNNRQLALFSCIALAVIAALIMLYQLSALLFALIQGLFFTVPTILLIIKRRGRDELA</sequence>
<dbReference type="EMBL" id="AORV01000016">
    <property type="protein sequence ID" value="EMS73681.1"/>
    <property type="molecule type" value="Genomic_DNA"/>
</dbReference>
<reference evidence="2 3" key="1">
    <citation type="journal article" date="2013" name="Genome Announc.">
        <title>Draft Genome Sequence of the Cellulolytic, Mesophilic, Anaerobic Bacterium Clostridium termitidis Strain CT1112 (DSM 5398).</title>
        <authorList>
            <person name="Lal S."/>
            <person name="Ramachandran U."/>
            <person name="Zhang X."/>
            <person name="Munir R."/>
            <person name="Sparling R."/>
            <person name="Levin D.B."/>
        </authorList>
    </citation>
    <scope>NUCLEOTIDE SEQUENCE [LARGE SCALE GENOMIC DNA]</scope>
    <source>
        <strain evidence="2 3">CT1112</strain>
    </source>
</reference>